<evidence type="ECO:0000256" key="2">
    <source>
        <dbReference type="ARBA" id="ARBA00023239"/>
    </source>
</evidence>
<feature type="binding site" evidence="3">
    <location>
        <position position="295"/>
    </location>
    <ligand>
        <name>CTP</name>
        <dbReference type="ChEBI" id="CHEBI:37563"/>
    </ligand>
</feature>
<dbReference type="InterPro" id="IPR035929">
    <property type="entry name" value="CoaB-like_sf"/>
</dbReference>
<dbReference type="Gene3D" id="3.40.50.1950">
    <property type="entry name" value="Flavin prenyltransferase-like"/>
    <property type="match status" value="1"/>
</dbReference>
<comment type="catalytic activity">
    <reaction evidence="3">
        <text>N-[(R)-4-phosphopantothenoyl]-L-cysteine + H(+) = (R)-4'-phosphopantetheine + CO2</text>
        <dbReference type="Rhea" id="RHEA:16793"/>
        <dbReference type="ChEBI" id="CHEBI:15378"/>
        <dbReference type="ChEBI" id="CHEBI:16526"/>
        <dbReference type="ChEBI" id="CHEBI:59458"/>
        <dbReference type="ChEBI" id="CHEBI:61723"/>
        <dbReference type="EC" id="4.1.1.36"/>
    </reaction>
</comment>
<evidence type="ECO:0000259" key="5">
    <source>
        <dbReference type="Pfam" id="PF04127"/>
    </source>
</evidence>
<evidence type="ECO:0000259" key="4">
    <source>
        <dbReference type="Pfam" id="PF02441"/>
    </source>
</evidence>
<keyword evidence="2 3" id="KW-0456">Lyase</keyword>
<comment type="caution">
    <text evidence="6">The sequence shown here is derived from an EMBL/GenBank/DDBJ whole genome shotgun (WGS) entry which is preliminary data.</text>
</comment>
<dbReference type="PANTHER" id="PTHR14359">
    <property type="entry name" value="HOMO-OLIGOMERIC FLAVIN CONTAINING CYS DECARBOXYLASE FAMILY"/>
    <property type="match status" value="1"/>
</dbReference>
<accession>A0A133URH0</accession>
<comment type="cofactor">
    <cofactor evidence="3">
        <name>Mg(2+)</name>
        <dbReference type="ChEBI" id="CHEBI:18420"/>
    </cofactor>
</comment>
<dbReference type="PATRIC" id="fig|1698267.3.peg.1580"/>
<feature type="binding site" evidence="3">
    <location>
        <position position="285"/>
    </location>
    <ligand>
        <name>CTP</name>
        <dbReference type="ChEBI" id="CHEBI:37563"/>
    </ligand>
</feature>
<reference evidence="6 7" key="1">
    <citation type="journal article" date="2016" name="Sci. Rep.">
        <title>Metabolic traits of an uncultured archaeal lineage -MSBL1- from brine pools of the Red Sea.</title>
        <authorList>
            <person name="Mwirichia R."/>
            <person name="Alam I."/>
            <person name="Rashid M."/>
            <person name="Vinu M."/>
            <person name="Ba-Alawi W."/>
            <person name="Anthony Kamau A."/>
            <person name="Kamanda Ngugi D."/>
            <person name="Goker M."/>
            <person name="Klenk H.P."/>
            <person name="Bajic V."/>
            <person name="Stingl U."/>
        </authorList>
    </citation>
    <scope>NUCLEOTIDE SEQUENCE [LARGE SCALE GENOMIC DNA]</scope>
    <source>
        <strain evidence="6">SCGC-AAA259I09</strain>
    </source>
</reference>
<dbReference type="PANTHER" id="PTHR14359:SF6">
    <property type="entry name" value="PHOSPHOPANTOTHENOYLCYSTEINE DECARBOXYLASE"/>
    <property type="match status" value="1"/>
</dbReference>
<feature type="domain" description="DNA/pantothenate metabolism flavoprotein C-terminal" evidence="5">
    <location>
        <begin position="190"/>
        <end position="400"/>
    </location>
</feature>
<dbReference type="GO" id="GO:0015941">
    <property type="term" value="P:pantothenate catabolic process"/>
    <property type="evidence" value="ECO:0007669"/>
    <property type="project" value="InterPro"/>
</dbReference>
<dbReference type="NCBIfam" id="TIGR00521">
    <property type="entry name" value="coaBC_dfp"/>
    <property type="match status" value="1"/>
</dbReference>
<comment type="catalytic activity">
    <reaction evidence="3">
        <text>(R)-4'-phosphopantothenate + L-cysteine + CTP = N-[(R)-4-phosphopantothenoyl]-L-cysteine + CMP + diphosphate + H(+)</text>
        <dbReference type="Rhea" id="RHEA:19397"/>
        <dbReference type="ChEBI" id="CHEBI:10986"/>
        <dbReference type="ChEBI" id="CHEBI:15378"/>
        <dbReference type="ChEBI" id="CHEBI:33019"/>
        <dbReference type="ChEBI" id="CHEBI:35235"/>
        <dbReference type="ChEBI" id="CHEBI:37563"/>
        <dbReference type="ChEBI" id="CHEBI:59458"/>
        <dbReference type="ChEBI" id="CHEBI:60377"/>
        <dbReference type="EC" id="6.3.2.5"/>
    </reaction>
</comment>
<organism evidence="6 7">
    <name type="scientific">candidate division MSBL1 archaeon SCGC-AAA259I09</name>
    <dbReference type="NCBI Taxonomy" id="1698267"/>
    <lineage>
        <taxon>Archaea</taxon>
        <taxon>Methanobacteriati</taxon>
        <taxon>Methanobacteriota</taxon>
        <taxon>candidate division MSBL1</taxon>
    </lineage>
</organism>
<dbReference type="InterPro" id="IPR036551">
    <property type="entry name" value="Flavin_trans-like"/>
</dbReference>
<dbReference type="Pfam" id="PF02441">
    <property type="entry name" value="Flavoprotein"/>
    <property type="match status" value="1"/>
</dbReference>
<dbReference type="UniPathway" id="UPA00241"/>
<feature type="region of interest" description="Phosphopantothenate--cysteine ligase" evidence="3">
    <location>
        <begin position="195"/>
        <end position="404"/>
    </location>
</feature>
<feature type="binding site" evidence="3">
    <location>
        <position position="328"/>
    </location>
    <ligand>
        <name>CTP</name>
        <dbReference type="ChEBI" id="CHEBI:37563"/>
    </ligand>
</feature>
<keyword evidence="3" id="KW-0511">Multifunctional enzyme</keyword>
<dbReference type="Pfam" id="PF04127">
    <property type="entry name" value="DFP"/>
    <property type="match status" value="1"/>
</dbReference>
<evidence type="ECO:0000256" key="1">
    <source>
        <dbReference type="ARBA" id="ARBA00022793"/>
    </source>
</evidence>
<gene>
    <name evidence="3" type="primary">coaBC</name>
    <name evidence="6" type="ORF">AKJ37_04450</name>
</gene>
<keyword evidence="3" id="KW-0436">Ligase</keyword>
<dbReference type="GO" id="GO:0046872">
    <property type="term" value="F:metal ion binding"/>
    <property type="evidence" value="ECO:0007669"/>
    <property type="project" value="UniProtKB-KW"/>
</dbReference>
<dbReference type="EMBL" id="LHXR01000061">
    <property type="protein sequence ID" value="KXA96773.1"/>
    <property type="molecule type" value="Genomic_DNA"/>
</dbReference>
<dbReference type="InterPro" id="IPR003382">
    <property type="entry name" value="Flavoprotein"/>
</dbReference>
<keyword evidence="7" id="KW-1185">Reference proteome</keyword>
<dbReference type="SUPFAM" id="SSF52507">
    <property type="entry name" value="Homo-oligomeric flavin-containing Cys decarboxylases, HFCD"/>
    <property type="match status" value="1"/>
</dbReference>
<evidence type="ECO:0000313" key="6">
    <source>
        <dbReference type="EMBL" id="KXA96773.1"/>
    </source>
</evidence>
<name>A0A133URH0_9EURY</name>
<dbReference type="EC" id="6.3.2.5" evidence="3"/>
<dbReference type="GO" id="GO:0010181">
    <property type="term" value="F:FMN binding"/>
    <property type="evidence" value="ECO:0007669"/>
    <property type="project" value="UniProtKB-UniRule"/>
</dbReference>
<comment type="pathway">
    <text evidence="3">Cofactor biosynthesis; coenzyme A biosynthesis.</text>
</comment>
<dbReference type="EC" id="4.1.1.36" evidence="3"/>
<dbReference type="HAMAP" id="MF_02225">
    <property type="entry name" value="CoaBC"/>
    <property type="match status" value="1"/>
</dbReference>
<dbReference type="InterPro" id="IPR007085">
    <property type="entry name" value="DNA/pantothenate-metab_flavo_C"/>
</dbReference>
<dbReference type="InterPro" id="IPR005252">
    <property type="entry name" value="CoaBC"/>
</dbReference>
<evidence type="ECO:0000256" key="3">
    <source>
        <dbReference type="HAMAP-Rule" id="MF_02225"/>
    </source>
</evidence>
<comment type="caution">
    <text evidence="3">Lacks conserved residue(s) required for the propagation of feature annotation.</text>
</comment>
<sequence length="404" mass="43912">MMHPSKDILGSHGSEMEGQNVALCITGSVAAVRTPRLARTLMRHGAEVRVVMSKMATNLITPDMLHWATGNPVVTKLTGEVEHVEIAKWADMIVVVPATANTIGKIANGIDDTPPTSLVSVAQGLEKLIIVIPAMHESMYSHEIIQKNLSILKEVGVQILEPKFEEGKAKIPSIREMSDFILNFSKPKDLKGKRVLVTAGPTIEKLDPVRILTNQSSGRMGISVAKAALARGAEVTLAYGPGKEPEPLGVRTIRVETTDQMLEAVEEELTSEEYDLFVCAAAPQDFKPEKTSDEKLRRTEPFSPELIPTPSILERASKISGNSFLVGFKAECNVTDDQLQSAAADKMKEHDLDLVVANDLMRTGAGFGTETNDVIIVSGDGSRKMKASKNEIAEAILDIFVEEY</sequence>
<feature type="binding site" evidence="3">
    <location>
        <position position="346"/>
    </location>
    <ligand>
        <name>CTP</name>
        <dbReference type="ChEBI" id="CHEBI:37563"/>
    </ligand>
</feature>
<comment type="similarity">
    <text evidence="3">In the C-terminal section; belongs to the PPC synthetase family.</text>
</comment>
<keyword evidence="3" id="KW-0285">Flavoprotein</keyword>
<feature type="region of interest" description="Phosphopantothenoylcysteine decarboxylase" evidence="3">
    <location>
        <begin position="1"/>
        <end position="194"/>
    </location>
</feature>
<keyword evidence="3" id="KW-0479">Metal-binding</keyword>
<comment type="function">
    <text evidence="3">Catalyzes two sequential steps in the biosynthesis of coenzyme A. In the first step cysteine is conjugated to 4'-phosphopantothenate to form 4-phosphopantothenoylcysteine. In the second step the latter compound is decarboxylated to form 4'-phosphopantotheine.</text>
</comment>
<dbReference type="GO" id="GO:0071513">
    <property type="term" value="C:phosphopantothenoylcysteine decarboxylase complex"/>
    <property type="evidence" value="ECO:0007669"/>
    <property type="project" value="TreeGrafter"/>
</dbReference>
<dbReference type="GO" id="GO:0004632">
    <property type="term" value="F:phosphopantothenate--cysteine ligase activity"/>
    <property type="evidence" value="ECO:0007669"/>
    <property type="project" value="UniProtKB-UniRule"/>
</dbReference>
<evidence type="ECO:0000313" key="7">
    <source>
        <dbReference type="Proteomes" id="UP000070463"/>
    </source>
</evidence>
<dbReference type="GO" id="GO:0015937">
    <property type="term" value="P:coenzyme A biosynthetic process"/>
    <property type="evidence" value="ECO:0007669"/>
    <property type="project" value="UniProtKB-UniRule"/>
</dbReference>
<feature type="domain" description="Flavoprotein" evidence="4">
    <location>
        <begin position="20"/>
        <end position="169"/>
    </location>
</feature>
<dbReference type="GO" id="GO:0004633">
    <property type="term" value="F:phosphopantothenoylcysteine decarboxylase activity"/>
    <property type="evidence" value="ECO:0007669"/>
    <property type="project" value="UniProtKB-UniRule"/>
</dbReference>
<protein>
    <recommendedName>
        <fullName evidence="3">Coenzyme A biosynthesis bifunctional protein CoaBC</fullName>
    </recommendedName>
    <alternativeName>
        <fullName evidence="3">DNA/pantothenate metabolism flavoprotein</fullName>
    </alternativeName>
    <alternativeName>
        <fullName evidence="3">Phosphopantothenoylcysteine synthetase/decarboxylase</fullName>
        <shortName evidence="3">PPCS-PPCDC</shortName>
    </alternativeName>
    <domain>
        <recommendedName>
            <fullName evidence="3">Phosphopantothenoylcysteine decarboxylase</fullName>
            <shortName evidence="3">PPC decarboxylase</shortName>
            <shortName evidence="3">PPC-DC</shortName>
            <ecNumber evidence="3">4.1.1.36</ecNumber>
        </recommendedName>
        <alternativeName>
            <fullName evidence="3">CoaC</fullName>
        </alternativeName>
    </domain>
    <domain>
        <recommendedName>
            <fullName evidence="3">Phosphopantothenate--cysteine ligase</fullName>
            <ecNumber evidence="3">6.3.2.5</ecNumber>
        </recommendedName>
        <alternativeName>
            <fullName evidence="3">CoaB</fullName>
        </alternativeName>
        <alternativeName>
            <fullName evidence="3">Phosphopantothenoylcysteine synthetase</fullName>
            <shortName evidence="3">PPC synthetase</shortName>
            <shortName evidence="3">PPC-S</shortName>
        </alternativeName>
    </domain>
</protein>
<dbReference type="SUPFAM" id="SSF102645">
    <property type="entry name" value="CoaB-like"/>
    <property type="match status" value="1"/>
</dbReference>
<keyword evidence="1 3" id="KW-0210">Decarboxylase</keyword>
<comment type="cofactor">
    <cofactor evidence="3">
        <name>FMN</name>
        <dbReference type="ChEBI" id="CHEBI:58210"/>
    </cofactor>
    <text evidence="3">Binds 1 FMN per subunit.</text>
</comment>
<dbReference type="Gene3D" id="3.40.50.10300">
    <property type="entry name" value="CoaB-like"/>
    <property type="match status" value="1"/>
</dbReference>
<keyword evidence="3" id="KW-0288">FMN</keyword>
<dbReference type="AlphaFoldDB" id="A0A133URH0"/>
<dbReference type="Proteomes" id="UP000070463">
    <property type="component" value="Unassembled WGS sequence"/>
</dbReference>
<proteinExistence type="inferred from homology"/>
<keyword evidence="3" id="KW-0460">Magnesium</keyword>
<comment type="similarity">
    <text evidence="3">In the N-terminal section; belongs to the HFCD (homo-oligomeric flavin containing Cys decarboxylase) superfamily.</text>
</comment>